<dbReference type="EMBL" id="UOFM01000042">
    <property type="protein sequence ID" value="VAW72850.1"/>
    <property type="molecule type" value="Genomic_DNA"/>
</dbReference>
<organism evidence="1">
    <name type="scientific">hydrothermal vent metagenome</name>
    <dbReference type="NCBI Taxonomy" id="652676"/>
    <lineage>
        <taxon>unclassified sequences</taxon>
        <taxon>metagenomes</taxon>
        <taxon>ecological metagenomes</taxon>
    </lineage>
</organism>
<accession>A0A3B0Y7N8</accession>
<name>A0A3B0Y7N8_9ZZZZ</name>
<reference evidence="1" key="1">
    <citation type="submission" date="2018-06" db="EMBL/GenBank/DDBJ databases">
        <authorList>
            <person name="Zhirakovskaya E."/>
        </authorList>
    </citation>
    <scope>NUCLEOTIDE SEQUENCE</scope>
</reference>
<sequence>MFRVVLAGLLFLASNSVLAFQFPIEMIEGVDGARVIININKEDLDNDARWVPFDGAPPLAIKDVLDVVKTHQTETPTMKGATLKEIQLRRIPHHERNWHYMVVMQTMNEDKPVLHYYVVLMSGKLIPAIHEPESYK</sequence>
<protein>
    <recommendedName>
        <fullName evidence="2">PepSY domain-containing protein</fullName>
    </recommendedName>
</protein>
<proteinExistence type="predicted"/>
<dbReference type="AlphaFoldDB" id="A0A3B0Y7N8"/>
<evidence type="ECO:0008006" key="2">
    <source>
        <dbReference type="Google" id="ProtNLM"/>
    </source>
</evidence>
<evidence type="ECO:0000313" key="1">
    <source>
        <dbReference type="EMBL" id="VAW72850.1"/>
    </source>
</evidence>
<gene>
    <name evidence="1" type="ORF">MNBD_GAMMA14-289</name>
</gene>